<proteinExistence type="predicted"/>
<keyword evidence="2" id="KW-1185">Reference proteome</keyword>
<sequence length="89" mass="9861">MGFNDDKVKMTLGLDKIRVSEELTDPQLTKAGMCNVGVELVQQGDNLNSMGFVWFTDVYTVFDLENNSLWFAQAKGDPSAPAGKLEEFP</sequence>
<dbReference type="Proteomes" id="UP001148737">
    <property type="component" value="Unassembled WGS sequence"/>
</dbReference>
<evidence type="ECO:0000313" key="1">
    <source>
        <dbReference type="EMBL" id="KAJ3492677.1"/>
    </source>
</evidence>
<name>A0ACC1QUY4_9HYPO</name>
<reference evidence="1" key="1">
    <citation type="submission" date="2022-07" db="EMBL/GenBank/DDBJ databases">
        <title>Genome Sequence of Lecanicillium saksenae.</title>
        <authorList>
            <person name="Buettner E."/>
        </authorList>
    </citation>
    <scope>NUCLEOTIDE SEQUENCE</scope>
    <source>
        <strain evidence="1">VT-O1</strain>
    </source>
</reference>
<evidence type="ECO:0000313" key="2">
    <source>
        <dbReference type="Proteomes" id="UP001148737"/>
    </source>
</evidence>
<comment type="caution">
    <text evidence="1">The sequence shown here is derived from an EMBL/GenBank/DDBJ whole genome shotgun (WGS) entry which is preliminary data.</text>
</comment>
<accession>A0ACC1QUY4</accession>
<gene>
    <name evidence="1" type="ORF">NLG97_g5223</name>
</gene>
<dbReference type="EMBL" id="JANAKD010000571">
    <property type="protein sequence ID" value="KAJ3492677.1"/>
    <property type="molecule type" value="Genomic_DNA"/>
</dbReference>
<organism evidence="1 2">
    <name type="scientific">Lecanicillium saksenae</name>
    <dbReference type="NCBI Taxonomy" id="468837"/>
    <lineage>
        <taxon>Eukaryota</taxon>
        <taxon>Fungi</taxon>
        <taxon>Dikarya</taxon>
        <taxon>Ascomycota</taxon>
        <taxon>Pezizomycotina</taxon>
        <taxon>Sordariomycetes</taxon>
        <taxon>Hypocreomycetidae</taxon>
        <taxon>Hypocreales</taxon>
        <taxon>Cordycipitaceae</taxon>
        <taxon>Lecanicillium</taxon>
    </lineage>
</organism>
<protein>
    <submittedName>
        <fullName evidence="1">Uncharacterized protein</fullName>
    </submittedName>
</protein>